<dbReference type="Proteomes" id="UP000190872">
    <property type="component" value="Unassembled WGS sequence"/>
</dbReference>
<dbReference type="Pfam" id="PF19804">
    <property type="entry name" value="DUF6287"/>
    <property type="match status" value="1"/>
</dbReference>
<dbReference type="EMBL" id="MUXS01000007">
    <property type="protein sequence ID" value="OOR80441.1"/>
    <property type="molecule type" value="Genomic_DNA"/>
</dbReference>
<gene>
    <name evidence="4" type="ORF">B0179_04640</name>
</gene>
<feature type="region of interest" description="Disordered" evidence="1">
    <location>
        <begin position="95"/>
        <end position="133"/>
    </location>
</feature>
<keyword evidence="2" id="KW-0472">Membrane</keyword>
<organism evidence="4 5">
    <name type="scientific">Streptococcus mitis</name>
    <dbReference type="NCBI Taxonomy" id="28037"/>
    <lineage>
        <taxon>Bacteria</taxon>
        <taxon>Bacillati</taxon>
        <taxon>Bacillota</taxon>
        <taxon>Bacilli</taxon>
        <taxon>Lactobacillales</taxon>
        <taxon>Streptococcaceae</taxon>
        <taxon>Streptococcus</taxon>
        <taxon>Streptococcus mitis group</taxon>
    </lineage>
</organism>
<proteinExistence type="predicted"/>
<protein>
    <recommendedName>
        <fullName evidence="3">DUF6287 domain-containing protein</fullName>
    </recommendedName>
</protein>
<keyword evidence="2" id="KW-1133">Transmembrane helix</keyword>
<keyword evidence="2" id="KW-0812">Transmembrane</keyword>
<name>A0A1S9ZBT8_STRMT</name>
<evidence type="ECO:0000259" key="3">
    <source>
        <dbReference type="Pfam" id="PF19804"/>
    </source>
</evidence>
<comment type="caution">
    <text evidence="4">The sequence shown here is derived from an EMBL/GenBank/DDBJ whole genome shotgun (WGS) entry which is preliminary data.</text>
</comment>
<evidence type="ECO:0000313" key="5">
    <source>
        <dbReference type="Proteomes" id="UP000190872"/>
    </source>
</evidence>
<evidence type="ECO:0000313" key="4">
    <source>
        <dbReference type="EMBL" id="OOR80441.1"/>
    </source>
</evidence>
<accession>A0A1S9ZBT8</accession>
<sequence length="367" mass="40924">MKNKKHNQIIHVSETHIIIRLHTNETLNVPINELTFHPKVNDIVEVYQNQNHVVVCPLPQNNNLWILVTSITLLLLTIIGVTFLFFRQSDRNIETVDNQSSQQSSSTTSSSSASSSSSSSTSTTSSSSTEDSIIDTTAEELRDMENDGRLKTGQLYRFTAELTRQKFWESYVGHFKALDTYHTIWVKASNAPMTGVQVQIKKSMIEGWQEGATVTFTVKIMEDSEKFQFWVATDATLITTPTEEKHTENTTQEIDTQAILHGDYSSIAGTWRNELGYEIVFNKNGLTKGGQIAQSGMGSDGHIGFSVSSGPIGAAMGIYPPGTSIPMKRFENNQMVSIEDPTDKSKTRIIITQTHPSDEKAVYYKID</sequence>
<dbReference type="InterPro" id="IPR046254">
    <property type="entry name" value="DUF6287"/>
</dbReference>
<feature type="transmembrane region" description="Helical" evidence="2">
    <location>
        <begin position="64"/>
        <end position="86"/>
    </location>
</feature>
<evidence type="ECO:0000256" key="1">
    <source>
        <dbReference type="SAM" id="MobiDB-lite"/>
    </source>
</evidence>
<feature type="domain" description="DUF6287" evidence="3">
    <location>
        <begin position="252"/>
        <end position="285"/>
    </location>
</feature>
<dbReference type="RefSeq" id="WP_078238225.1">
    <property type="nucleotide sequence ID" value="NZ_JASHAT010000010.1"/>
</dbReference>
<feature type="compositionally biased region" description="Low complexity" evidence="1">
    <location>
        <begin position="99"/>
        <end position="129"/>
    </location>
</feature>
<reference evidence="4 5" key="1">
    <citation type="submission" date="2017-02" db="EMBL/GenBank/DDBJ databases">
        <title>Draft genome sequence of Streptococcus mitis CCUG 61082.</title>
        <authorList>
            <person name="Salva-Serra F."/>
            <person name="Engstrom-Jakobsson H."/>
            <person name="Thorell K."/>
            <person name="Jaen-Luchoro D."/>
            <person name="Gonzales-Siles L."/>
            <person name="Karlsson R."/>
            <person name="Gomila M."/>
            <person name="Yazdan S."/>
            <person name="Boulund F."/>
            <person name="Johnning A."/>
            <person name="Engstrand L."/>
            <person name="Kristiansson E."/>
            <person name="Moore E."/>
        </authorList>
    </citation>
    <scope>NUCLEOTIDE SEQUENCE [LARGE SCALE GENOMIC DNA]</scope>
    <source>
        <strain evidence="4 5">CCUG 61082</strain>
    </source>
</reference>
<dbReference type="AlphaFoldDB" id="A0A1S9ZBT8"/>
<evidence type="ECO:0000256" key="2">
    <source>
        <dbReference type="SAM" id="Phobius"/>
    </source>
</evidence>